<evidence type="ECO:0000256" key="2">
    <source>
        <dbReference type="SAM" id="Phobius"/>
    </source>
</evidence>
<keyword evidence="2" id="KW-0812">Transmembrane</keyword>
<dbReference type="Proteomes" id="UP000226525">
    <property type="component" value="Unassembled WGS sequence"/>
</dbReference>
<keyword evidence="2" id="KW-0472">Membrane</keyword>
<gene>
    <name evidence="3" type="ORF">CMN54_02800</name>
</gene>
<reference evidence="4" key="1">
    <citation type="submission" date="2017-09" db="EMBL/GenBank/DDBJ databases">
        <title>The Reconstruction of 2,631 Draft Metagenome-Assembled Genomes from the Global Oceans.</title>
        <authorList>
            <person name="Tully B.J."/>
            <person name="Graham E.D."/>
            <person name="Heidelberg J.F."/>
        </authorList>
    </citation>
    <scope>NUCLEOTIDE SEQUENCE [LARGE SCALE GENOMIC DNA]</scope>
</reference>
<proteinExistence type="predicted"/>
<comment type="caution">
    <text evidence="3">The sequence shown here is derived from an EMBL/GenBank/DDBJ whole genome shotgun (WGS) entry which is preliminary data.</text>
</comment>
<name>A0A2D6YGV6_9DELT</name>
<protein>
    <submittedName>
        <fullName evidence="3">Uncharacterized protein</fullName>
    </submittedName>
</protein>
<sequence>MSAPDTSIYIVGTNRTWQIRAKTLKLILTSTVLLLIGLAAALLYQSIWHLQVVGGWEERYAAENERNEKMRGVIEDLRERVVDRGTLEMRQAIYSNGPDPEELLQKNQRQQETIEAQQFRIEQLQSETNDQQVKLVELDVQLTDELSRYASLQESHHQLEIQRAISQDNLTSLTEELVQKQAQGTELQKQILSLQKQLAAIPKIVEKTTTLASTPATRPPALAGPSPVAVEKIQLNNRNGKLSVRFQLSNRDRKRQTGFLQTFLVSADDAVTPVKITDHFADPFAIRNFKNVQAEFKNWDKSSLLRVVAWNAKKQRVYDKTLPLNKVN</sequence>
<feature type="transmembrane region" description="Helical" evidence="2">
    <location>
        <begin position="24"/>
        <end position="44"/>
    </location>
</feature>
<feature type="coiled-coil region" evidence="1">
    <location>
        <begin position="107"/>
        <end position="141"/>
    </location>
</feature>
<dbReference type="EMBL" id="NZEX01000028">
    <property type="protein sequence ID" value="MAH62382.1"/>
    <property type="molecule type" value="Genomic_DNA"/>
</dbReference>
<dbReference type="AlphaFoldDB" id="A0A2D6YGV6"/>
<keyword evidence="2" id="KW-1133">Transmembrane helix</keyword>
<accession>A0A2D6YGV6</accession>
<evidence type="ECO:0000256" key="1">
    <source>
        <dbReference type="SAM" id="Coils"/>
    </source>
</evidence>
<organism evidence="3 4">
    <name type="scientific">SAR324 cluster bacterium</name>
    <dbReference type="NCBI Taxonomy" id="2024889"/>
    <lineage>
        <taxon>Bacteria</taxon>
        <taxon>Deltaproteobacteria</taxon>
        <taxon>SAR324 cluster</taxon>
    </lineage>
</organism>
<evidence type="ECO:0000313" key="3">
    <source>
        <dbReference type="EMBL" id="MAH62382.1"/>
    </source>
</evidence>
<evidence type="ECO:0000313" key="4">
    <source>
        <dbReference type="Proteomes" id="UP000226525"/>
    </source>
</evidence>
<keyword evidence="1" id="KW-0175">Coiled coil</keyword>